<evidence type="ECO:0000256" key="2">
    <source>
        <dbReference type="ARBA" id="ARBA00034736"/>
    </source>
</evidence>
<sequence>MQDLKLALDDLSSHITTLSTLNGGEPPLELDTESSARLIPWKDFTLKFLKSLKESLDNCGVNLGSSEQARVISLTAIFVGQDNFTDDNCRALANTCLDSIGILGKTTAACVLNDHVKPLFQASVHPGVHLDSGRIKHNAISVQNMYDEQPWKINGAGCWNILKWTLLNMDSHDVETLWPLAIPPLLTLLDDYKPVYKLKGVDVTQALLKKAPASLLSRTGVDELLFKSLRGALLNLTSDSAPELLRMTIPCYLALIDIVLPNDDLKRYTKLSEIITDVIIPGWLYASSRVEVMVESVYVLSFVVQALGAGSIRFLKAIIPQLTENLFPKEFSLAHTTGKLQIASAKCLLLVMTNARPRIPYWRIRILDGLLRCWVEINENEPTDTGLEREELKEHLVAIFRELLATSQGLLEFLDGGFKVSDQIASRDVAVIPASRSFLLNTTMLEPIYELFYRMKEAWRQHYPADPPTWKQSDMPDLTGKVVLVTGGSSGIGFEMCKAFLNKNAKVYMVGRQSDRAQMALASLATIKKGELKFIEINLRSLDSTHTAAREFLSQEQKLDILVNNAAEFLPPIDILTDEGYDLVFGVNCVATCFFTLCLLPCLLRTHNARIINIASEVHKWIDQIDYESVVEGEKRRGMDQFVNYGQSKLGLMLFSNELHRRYHRRGLTSVSLHPGSIRTNCFRNKQTWLQFIIHLFMYPTEMGAITPLWAATTGEDLSGRYLLPWARVAQCASWAEDVDQMKKLWSWIIDQTQTFNPNITQFREE</sequence>
<name>A0A8H3BHI6_9AGAM</name>
<comment type="similarity">
    <text evidence="2">Belongs to the TTI2 family.</text>
</comment>
<gene>
    <name evidence="3" type="ORF">RDB_LOCUS81699</name>
</gene>
<keyword evidence="1" id="KW-0560">Oxidoreductase</keyword>
<dbReference type="Gene3D" id="3.40.50.720">
    <property type="entry name" value="NAD(P)-binding Rossmann-like Domain"/>
    <property type="match status" value="1"/>
</dbReference>
<dbReference type="SUPFAM" id="SSF48371">
    <property type="entry name" value="ARM repeat"/>
    <property type="match status" value="1"/>
</dbReference>
<protein>
    <submittedName>
        <fullName evidence="3">Uncharacterized protein</fullName>
    </submittedName>
</protein>
<dbReference type="SUPFAM" id="SSF51735">
    <property type="entry name" value="NAD(P)-binding Rossmann-fold domains"/>
    <property type="match status" value="1"/>
</dbReference>
<organism evidence="3 4">
    <name type="scientific">Rhizoctonia solani</name>
    <dbReference type="NCBI Taxonomy" id="456999"/>
    <lineage>
        <taxon>Eukaryota</taxon>
        <taxon>Fungi</taxon>
        <taxon>Dikarya</taxon>
        <taxon>Basidiomycota</taxon>
        <taxon>Agaricomycotina</taxon>
        <taxon>Agaricomycetes</taxon>
        <taxon>Cantharellales</taxon>
        <taxon>Ceratobasidiaceae</taxon>
        <taxon>Rhizoctonia</taxon>
    </lineage>
</organism>
<evidence type="ECO:0000256" key="1">
    <source>
        <dbReference type="ARBA" id="ARBA00023002"/>
    </source>
</evidence>
<dbReference type="GO" id="GO:0110078">
    <property type="term" value="C:TTT Hsp90 cochaperone complex"/>
    <property type="evidence" value="ECO:0007669"/>
    <property type="project" value="InterPro"/>
</dbReference>
<reference evidence="3" key="1">
    <citation type="submission" date="2021-01" db="EMBL/GenBank/DDBJ databases">
        <authorList>
            <person name="Kaushik A."/>
        </authorList>
    </citation>
    <scope>NUCLEOTIDE SEQUENCE</scope>
    <source>
        <strain evidence="3">AG4-R118</strain>
    </source>
</reference>
<dbReference type="InterPro" id="IPR036291">
    <property type="entry name" value="NAD(P)-bd_dom_sf"/>
</dbReference>
<dbReference type="PRINTS" id="PR00081">
    <property type="entry name" value="GDHRDH"/>
</dbReference>
<dbReference type="GO" id="GO:0016491">
    <property type="term" value="F:oxidoreductase activity"/>
    <property type="evidence" value="ECO:0007669"/>
    <property type="project" value="UniProtKB-KW"/>
</dbReference>
<dbReference type="AlphaFoldDB" id="A0A8H3BHI6"/>
<evidence type="ECO:0000313" key="3">
    <source>
        <dbReference type="EMBL" id="CAE6457927.1"/>
    </source>
</evidence>
<dbReference type="Pfam" id="PF00106">
    <property type="entry name" value="adh_short"/>
    <property type="match status" value="1"/>
</dbReference>
<dbReference type="PANTHER" id="PTHR43157:SF31">
    <property type="entry name" value="PHOSPHATIDYLINOSITOL-GLYCAN BIOSYNTHESIS CLASS F PROTEIN"/>
    <property type="match status" value="1"/>
</dbReference>
<dbReference type="InterPro" id="IPR016024">
    <property type="entry name" value="ARM-type_fold"/>
</dbReference>
<accession>A0A8H3BHI6</accession>
<evidence type="ECO:0000313" key="4">
    <source>
        <dbReference type="Proteomes" id="UP000663888"/>
    </source>
</evidence>
<dbReference type="InterPro" id="IPR002347">
    <property type="entry name" value="SDR_fam"/>
</dbReference>
<dbReference type="Pfam" id="PF10521">
    <property type="entry name" value="Tti2"/>
    <property type="match status" value="1"/>
</dbReference>
<dbReference type="Proteomes" id="UP000663888">
    <property type="component" value="Unassembled WGS sequence"/>
</dbReference>
<dbReference type="InterPro" id="IPR018870">
    <property type="entry name" value="Tti2"/>
</dbReference>
<proteinExistence type="inferred from homology"/>
<dbReference type="EMBL" id="CAJMWX010001049">
    <property type="protein sequence ID" value="CAE6457927.1"/>
    <property type="molecule type" value="Genomic_DNA"/>
</dbReference>
<comment type="caution">
    <text evidence="3">The sequence shown here is derived from an EMBL/GenBank/DDBJ whole genome shotgun (WGS) entry which is preliminary data.</text>
</comment>
<dbReference type="PANTHER" id="PTHR43157">
    <property type="entry name" value="PHOSPHATIDYLINOSITOL-GLYCAN BIOSYNTHESIS CLASS F PROTEIN-RELATED"/>
    <property type="match status" value="1"/>
</dbReference>